<dbReference type="OrthoDB" id="263469at2759"/>
<dbReference type="RefSeq" id="XP_029232624.1">
    <property type="nucleotide sequence ID" value="XM_029367291.1"/>
</dbReference>
<dbReference type="Proteomes" id="UP000284403">
    <property type="component" value="Unassembled WGS sequence"/>
</dbReference>
<dbReference type="Gene3D" id="3.40.50.2000">
    <property type="entry name" value="Glycogen Phosphorylase B"/>
    <property type="match status" value="1"/>
</dbReference>
<proteinExistence type="predicted"/>
<dbReference type="Pfam" id="PF13692">
    <property type="entry name" value="Glyco_trans_1_4"/>
    <property type="match status" value="1"/>
</dbReference>
<dbReference type="SUPFAM" id="SSF53756">
    <property type="entry name" value="UDP-Glycosyltransferase/glycogen phosphorylase"/>
    <property type="match status" value="1"/>
</dbReference>
<comment type="caution">
    <text evidence="1">The sequence shown here is derived from an EMBL/GenBank/DDBJ whole genome shotgun (WGS) entry which is preliminary data.</text>
</comment>
<keyword evidence="1" id="KW-0328">Glycosyltransferase</keyword>
<accession>A0A3R7LM76</accession>
<dbReference type="GO" id="GO:0016757">
    <property type="term" value="F:glycosyltransferase activity"/>
    <property type="evidence" value="ECO:0007669"/>
    <property type="project" value="UniProtKB-KW"/>
</dbReference>
<gene>
    <name evidence="1" type="ORF">Tco025E_00348</name>
</gene>
<dbReference type="CDD" id="cd03801">
    <property type="entry name" value="GT4_PimA-like"/>
    <property type="match status" value="1"/>
</dbReference>
<keyword evidence="1" id="KW-0808">Transferase</keyword>
<keyword evidence="2" id="KW-1185">Reference proteome</keyword>
<organism evidence="1 2">
    <name type="scientific">Trypanosoma conorhini</name>
    <dbReference type="NCBI Taxonomy" id="83891"/>
    <lineage>
        <taxon>Eukaryota</taxon>
        <taxon>Discoba</taxon>
        <taxon>Euglenozoa</taxon>
        <taxon>Kinetoplastea</taxon>
        <taxon>Metakinetoplastina</taxon>
        <taxon>Trypanosomatida</taxon>
        <taxon>Trypanosomatidae</taxon>
        <taxon>Trypanosoma</taxon>
    </lineage>
</organism>
<name>A0A3R7LM76_9TRYP</name>
<dbReference type="PANTHER" id="PTHR46656:SF3">
    <property type="entry name" value="PUTATIVE-RELATED"/>
    <property type="match status" value="1"/>
</dbReference>
<dbReference type="GeneID" id="40313959"/>
<dbReference type="PANTHER" id="PTHR46656">
    <property type="entry name" value="PUTATIVE-RELATED"/>
    <property type="match status" value="1"/>
</dbReference>
<dbReference type="AlphaFoldDB" id="A0A3R7LM76"/>
<sequence length="416" mass="47207">MREANGYLRPLTERYGVSLTAPVHHGFCSSAVGSELASLELTDEIHVERLFSPLPSGSAWRAAYKRRRKILVMHMRAHSYRWERKEWSHKADYFIGRSLSEFSRIPENWAEGMRRYPDEVWATGEFFSAVYRRSGVAAAKIQVVPEAINVHAYDPRSCAPVAFPMQLRRFYTNMPGLAPEELRRRFRFLTVMKWEGRKGWDVLLKAYWKAFGPTSPLHHHVSLYLKVSWIRRYSGGANDNNIHELIANWSRRHLPGFTSMKDFPHLAFLGGDGYLSERALRQLYCSADVFVFPTRGEGWGLPATEAMAMGVPVLSTNWGGAAAFMSPNATFAIPVDGLEETPEGLGYDTFPGNKWAVPSVRGAAAMMRYLVEHPDHARAVGQRGRRHIESHFSEEAVADVIDARFAAVTRTLLHLR</sequence>
<dbReference type="EMBL" id="MKKU01000007">
    <property type="protein sequence ID" value="RNF27418.1"/>
    <property type="molecule type" value="Genomic_DNA"/>
</dbReference>
<protein>
    <submittedName>
        <fullName evidence="1">Mannosyltransferase-like protein</fullName>
    </submittedName>
</protein>
<evidence type="ECO:0000313" key="2">
    <source>
        <dbReference type="Proteomes" id="UP000284403"/>
    </source>
</evidence>
<evidence type="ECO:0000313" key="1">
    <source>
        <dbReference type="EMBL" id="RNF27418.1"/>
    </source>
</evidence>
<reference evidence="1 2" key="1">
    <citation type="journal article" date="2018" name="BMC Genomics">
        <title>Genomic comparison of Trypanosoma conorhini and Trypanosoma rangeli to Trypanosoma cruzi strains of high and low virulence.</title>
        <authorList>
            <person name="Bradwell K.R."/>
            <person name="Koparde V.N."/>
            <person name="Matveyev A.V."/>
            <person name="Serrano M.G."/>
            <person name="Alves J.M."/>
            <person name="Parikh H."/>
            <person name="Huang B."/>
            <person name="Lee V."/>
            <person name="Espinosa-Alvarez O."/>
            <person name="Ortiz P.A."/>
            <person name="Costa-Martins A.G."/>
            <person name="Teixeira M.M."/>
            <person name="Buck G.A."/>
        </authorList>
    </citation>
    <scope>NUCLEOTIDE SEQUENCE [LARGE SCALE GENOMIC DNA]</scope>
    <source>
        <strain evidence="1 2">025E</strain>
    </source>
</reference>